<accession>A0ABX2TFQ5</accession>
<dbReference type="RefSeq" id="WP_180283635.1">
    <property type="nucleotide sequence ID" value="NZ_JABFDB010000014.1"/>
</dbReference>
<organism evidence="2 3">
    <name type="scientific">Azospirillum oleiclasticum</name>
    <dbReference type="NCBI Taxonomy" id="2735135"/>
    <lineage>
        <taxon>Bacteria</taxon>
        <taxon>Pseudomonadati</taxon>
        <taxon>Pseudomonadota</taxon>
        <taxon>Alphaproteobacteria</taxon>
        <taxon>Rhodospirillales</taxon>
        <taxon>Azospirillaceae</taxon>
        <taxon>Azospirillum</taxon>
    </lineage>
</organism>
<name>A0ABX2TFQ5_9PROT</name>
<evidence type="ECO:0000259" key="1">
    <source>
        <dbReference type="PROSITE" id="PS50943"/>
    </source>
</evidence>
<protein>
    <submittedName>
        <fullName evidence="2">Helix-turn-helix transcriptional regulator</fullName>
    </submittedName>
</protein>
<dbReference type="SUPFAM" id="SSF47413">
    <property type="entry name" value="lambda repressor-like DNA-binding domains"/>
    <property type="match status" value="1"/>
</dbReference>
<dbReference type="PROSITE" id="PS50943">
    <property type="entry name" value="HTH_CROC1"/>
    <property type="match status" value="1"/>
</dbReference>
<feature type="domain" description="HTH cro/C1-type" evidence="1">
    <location>
        <begin position="18"/>
        <end position="72"/>
    </location>
</feature>
<dbReference type="CDD" id="cd00093">
    <property type="entry name" value="HTH_XRE"/>
    <property type="match status" value="1"/>
</dbReference>
<dbReference type="SMART" id="SM00530">
    <property type="entry name" value="HTH_XRE"/>
    <property type="match status" value="1"/>
</dbReference>
<keyword evidence="3" id="KW-1185">Reference proteome</keyword>
<dbReference type="Gene3D" id="1.10.260.40">
    <property type="entry name" value="lambda repressor-like DNA-binding domains"/>
    <property type="match status" value="1"/>
</dbReference>
<evidence type="ECO:0000313" key="3">
    <source>
        <dbReference type="Proteomes" id="UP000584642"/>
    </source>
</evidence>
<dbReference type="Pfam" id="PF13560">
    <property type="entry name" value="HTH_31"/>
    <property type="match status" value="1"/>
</dbReference>
<reference evidence="2 3" key="1">
    <citation type="submission" date="2020-05" db="EMBL/GenBank/DDBJ databases">
        <title>Azospirillum oleiclasticum sp. nov, a nitrogen-fixing and heavy crude oil-emulsifying bacterium isolated from the crude oil of Yumen Oilfield.</title>
        <authorList>
            <person name="Wu D."/>
            <person name="Cai M."/>
            <person name="Zhang X."/>
        </authorList>
    </citation>
    <scope>NUCLEOTIDE SEQUENCE [LARGE SCALE GENOMIC DNA]</scope>
    <source>
        <strain evidence="2 3">ROY-1-1-2</strain>
    </source>
</reference>
<dbReference type="Proteomes" id="UP000584642">
    <property type="component" value="Unassembled WGS sequence"/>
</dbReference>
<comment type="caution">
    <text evidence="2">The sequence shown here is derived from an EMBL/GenBank/DDBJ whole genome shotgun (WGS) entry which is preliminary data.</text>
</comment>
<proteinExistence type="predicted"/>
<dbReference type="InterPro" id="IPR001387">
    <property type="entry name" value="Cro/C1-type_HTH"/>
</dbReference>
<dbReference type="EMBL" id="JABFDB010000014">
    <property type="protein sequence ID" value="NYZ21859.1"/>
    <property type="molecule type" value="Genomic_DNA"/>
</dbReference>
<sequence>MTHPPPPPHSRSEIGRRLKATRLALGLRARDLHHATGIGESAWSQYENGRRFPDLMQMLPFADRFGVPLDWIYRGIIGAVPFDLAQRILAQLGTPADAAGATAETPGDGPT</sequence>
<evidence type="ECO:0000313" key="2">
    <source>
        <dbReference type="EMBL" id="NYZ21859.1"/>
    </source>
</evidence>
<gene>
    <name evidence="2" type="ORF">HND93_19265</name>
</gene>
<dbReference type="InterPro" id="IPR010982">
    <property type="entry name" value="Lambda_DNA-bd_dom_sf"/>
</dbReference>